<keyword evidence="3 9" id="KW-0540">Nuclease</keyword>
<evidence type="ECO:0000313" key="11">
    <source>
        <dbReference type="Proteomes" id="UP000676194"/>
    </source>
</evidence>
<comment type="function">
    <text evidence="9">CRISPR (clustered regularly interspaced short palindromic repeat), is an adaptive immune system that provides protection against mobile genetic elements (viruses, transposable elements and conjugative plasmids). CRISPR clusters contain sequences complementary to antecedent mobile elements and target invading nucleic acids. CRISPR clusters are transcribed and processed into CRISPR RNA (crRNA). Functions as a ssRNA-specific endoribonuclease. Involved in the integration of spacer DNA into the CRISPR cassette.</text>
</comment>
<evidence type="ECO:0000256" key="3">
    <source>
        <dbReference type="ARBA" id="ARBA00022722"/>
    </source>
</evidence>
<dbReference type="NCBIfam" id="TIGR01573">
    <property type="entry name" value="cas2"/>
    <property type="match status" value="1"/>
</dbReference>
<evidence type="ECO:0000256" key="1">
    <source>
        <dbReference type="ARBA" id="ARBA00001946"/>
    </source>
</evidence>
<accession>A0A8E6EVZ1</accession>
<dbReference type="PANTHER" id="PTHR34405:SF3">
    <property type="entry name" value="CRISPR-ASSOCIATED ENDORIBONUCLEASE CAS2 3"/>
    <property type="match status" value="1"/>
</dbReference>
<evidence type="ECO:0000256" key="8">
    <source>
        <dbReference type="ARBA" id="ARBA00023118"/>
    </source>
</evidence>
<dbReference type="Proteomes" id="UP000676194">
    <property type="component" value="Chromosome"/>
</dbReference>
<keyword evidence="7 9" id="KW-0460">Magnesium</keyword>
<dbReference type="InterPro" id="IPR019199">
    <property type="entry name" value="Virulence_VapD/CRISPR_Cas2"/>
</dbReference>
<dbReference type="Pfam" id="PF09827">
    <property type="entry name" value="CRISPR_Cas2"/>
    <property type="match status" value="1"/>
</dbReference>
<dbReference type="GO" id="GO:0043571">
    <property type="term" value="P:maintenance of CRISPR repeat elements"/>
    <property type="evidence" value="ECO:0007669"/>
    <property type="project" value="UniProtKB-UniRule"/>
</dbReference>
<gene>
    <name evidence="9 10" type="primary">cas2</name>
    <name evidence="10" type="ORF">KIH39_14155</name>
</gene>
<dbReference type="Gene3D" id="3.30.70.240">
    <property type="match status" value="1"/>
</dbReference>
<evidence type="ECO:0000256" key="6">
    <source>
        <dbReference type="ARBA" id="ARBA00022801"/>
    </source>
</evidence>
<dbReference type="EMBL" id="CP074694">
    <property type="protein sequence ID" value="QVL30008.1"/>
    <property type="molecule type" value="Genomic_DNA"/>
</dbReference>
<feature type="binding site" evidence="9">
    <location>
        <position position="10"/>
    </location>
    <ligand>
        <name>Mg(2+)</name>
        <dbReference type="ChEBI" id="CHEBI:18420"/>
        <note>catalytic</note>
    </ligand>
</feature>
<dbReference type="SUPFAM" id="SSF143430">
    <property type="entry name" value="TTP0101/SSO1404-like"/>
    <property type="match status" value="1"/>
</dbReference>
<evidence type="ECO:0000256" key="4">
    <source>
        <dbReference type="ARBA" id="ARBA00022723"/>
    </source>
</evidence>
<evidence type="ECO:0000313" key="10">
    <source>
        <dbReference type="EMBL" id="QVL30008.1"/>
    </source>
</evidence>
<dbReference type="EC" id="3.1.-.-" evidence="9"/>
<dbReference type="HAMAP" id="MF_01471">
    <property type="entry name" value="Cas2"/>
    <property type="match status" value="1"/>
</dbReference>
<name>A0A8E6EVZ1_9BACT</name>
<sequence>MRNIYIIAYDIVDDKRRTKVHKILKGRGEALQYSVFQCALSRSEYVVLQSDLWEILNLHEDRVVLVDLGPQVGRGSLAMESWGRALMDPVEPGAPMII</sequence>
<protein>
    <recommendedName>
        <fullName evidence="9">CRISPR-associated endoribonuclease Cas2</fullName>
        <ecNumber evidence="9">3.1.-.-</ecNumber>
    </recommendedName>
</protein>
<dbReference type="InterPro" id="IPR021127">
    <property type="entry name" value="CRISPR_associated_Cas2"/>
</dbReference>
<keyword evidence="6 9" id="KW-0378">Hydrolase</keyword>
<dbReference type="GO" id="GO:0004521">
    <property type="term" value="F:RNA endonuclease activity"/>
    <property type="evidence" value="ECO:0007669"/>
    <property type="project" value="InterPro"/>
</dbReference>
<reference evidence="10" key="1">
    <citation type="submission" date="2021-05" db="EMBL/GenBank/DDBJ databases">
        <title>Complete genome sequence of the cellulolytic planctomycete Telmatocola sphagniphila SP2T and characterization of the first cellulase from planctomycetes.</title>
        <authorList>
            <person name="Rakitin A.L."/>
            <person name="Beletsky A.V."/>
            <person name="Naumoff D.G."/>
            <person name="Kulichevskaya I.S."/>
            <person name="Mardanov A.V."/>
            <person name="Ravin N.V."/>
            <person name="Dedysh S.N."/>
        </authorList>
    </citation>
    <scope>NUCLEOTIDE SEQUENCE</scope>
    <source>
        <strain evidence="10">SP2T</strain>
    </source>
</reference>
<comment type="similarity">
    <text evidence="2 9">Belongs to the CRISPR-associated endoribonuclease Cas2 protein family.</text>
</comment>
<dbReference type="GO" id="GO:0046872">
    <property type="term" value="F:metal ion binding"/>
    <property type="evidence" value="ECO:0007669"/>
    <property type="project" value="UniProtKB-UniRule"/>
</dbReference>
<proteinExistence type="inferred from homology"/>
<dbReference type="GO" id="GO:0051607">
    <property type="term" value="P:defense response to virus"/>
    <property type="evidence" value="ECO:0007669"/>
    <property type="project" value="UniProtKB-UniRule"/>
</dbReference>
<dbReference type="RefSeq" id="WP_213493890.1">
    <property type="nucleotide sequence ID" value="NZ_CP074694.1"/>
</dbReference>
<evidence type="ECO:0000256" key="5">
    <source>
        <dbReference type="ARBA" id="ARBA00022759"/>
    </source>
</evidence>
<keyword evidence="11" id="KW-1185">Reference proteome</keyword>
<dbReference type="PANTHER" id="PTHR34405">
    <property type="entry name" value="CRISPR-ASSOCIATED ENDORIBONUCLEASE CAS2"/>
    <property type="match status" value="1"/>
</dbReference>
<keyword evidence="8 9" id="KW-0051">Antiviral defense</keyword>
<keyword evidence="5 9" id="KW-0255">Endonuclease</keyword>
<evidence type="ECO:0000256" key="7">
    <source>
        <dbReference type="ARBA" id="ARBA00022842"/>
    </source>
</evidence>
<evidence type="ECO:0000256" key="9">
    <source>
        <dbReference type="HAMAP-Rule" id="MF_01471"/>
    </source>
</evidence>
<keyword evidence="4 9" id="KW-0479">Metal-binding</keyword>
<dbReference type="AlphaFoldDB" id="A0A8E6EVZ1"/>
<dbReference type="KEGG" id="tsph:KIH39_14155"/>
<organism evidence="10 11">
    <name type="scientific">Telmatocola sphagniphila</name>
    <dbReference type="NCBI Taxonomy" id="1123043"/>
    <lineage>
        <taxon>Bacteria</taxon>
        <taxon>Pseudomonadati</taxon>
        <taxon>Planctomycetota</taxon>
        <taxon>Planctomycetia</taxon>
        <taxon>Gemmatales</taxon>
        <taxon>Gemmataceae</taxon>
    </lineage>
</organism>
<comment type="cofactor">
    <cofactor evidence="1 9">
        <name>Mg(2+)</name>
        <dbReference type="ChEBI" id="CHEBI:18420"/>
    </cofactor>
</comment>
<dbReference type="GO" id="GO:0016787">
    <property type="term" value="F:hydrolase activity"/>
    <property type="evidence" value="ECO:0007669"/>
    <property type="project" value="UniProtKB-KW"/>
</dbReference>
<comment type="subunit">
    <text evidence="9">Homodimer, forms a heterotetramer with a Cas1 homodimer.</text>
</comment>
<evidence type="ECO:0000256" key="2">
    <source>
        <dbReference type="ARBA" id="ARBA00009959"/>
    </source>
</evidence>
<dbReference type="CDD" id="cd09725">
    <property type="entry name" value="Cas2_I_II_III"/>
    <property type="match status" value="1"/>
</dbReference>